<proteinExistence type="predicted"/>
<dbReference type="GeneID" id="85391127"/>
<name>A0AAD8XMJ9_GLOAC</name>
<comment type="caution">
    <text evidence="1">The sequence shown here is derived from an EMBL/GenBank/DDBJ whole genome shotgun (WGS) entry which is preliminary data.</text>
</comment>
<reference evidence="1" key="1">
    <citation type="submission" date="2021-12" db="EMBL/GenBank/DDBJ databases">
        <title>Comparative genomics, transcriptomics and evolutionary studies reveal genomic signatures of adaptation to plant cell wall in hemibiotrophic fungi.</title>
        <authorList>
            <consortium name="DOE Joint Genome Institute"/>
            <person name="Baroncelli R."/>
            <person name="Diaz J.F."/>
            <person name="Benocci T."/>
            <person name="Peng M."/>
            <person name="Battaglia E."/>
            <person name="Haridas S."/>
            <person name="Andreopoulos W."/>
            <person name="Labutti K."/>
            <person name="Pangilinan J."/>
            <person name="Floch G.L."/>
            <person name="Makela M.R."/>
            <person name="Henrissat B."/>
            <person name="Grigoriev I.V."/>
            <person name="Crouch J.A."/>
            <person name="De Vries R.P."/>
            <person name="Sukno S.A."/>
            <person name="Thon M.R."/>
        </authorList>
    </citation>
    <scope>NUCLEOTIDE SEQUENCE</scope>
    <source>
        <strain evidence="1">CBS 112980</strain>
    </source>
</reference>
<evidence type="ECO:0000313" key="2">
    <source>
        <dbReference type="Proteomes" id="UP001244207"/>
    </source>
</evidence>
<dbReference type="EMBL" id="JAHMHS010000008">
    <property type="protein sequence ID" value="KAK1730202.1"/>
    <property type="molecule type" value="Genomic_DNA"/>
</dbReference>
<organism evidence="1 2">
    <name type="scientific">Glomerella acutata</name>
    <name type="common">Colletotrichum acutatum</name>
    <dbReference type="NCBI Taxonomy" id="27357"/>
    <lineage>
        <taxon>Eukaryota</taxon>
        <taxon>Fungi</taxon>
        <taxon>Dikarya</taxon>
        <taxon>Ascomycota</taxon>
        <taxon>Pezizomycotina</taxon>
        <taxon>Sordariomycetes</taxon>
        <taxon>Hypocreomycetidae</taxon>
        <taxon>Glomerellales</taxon>
        <taxon>Glomerellaceae</taxon>
        <taxon>Colletotrichum</taxon>
        <taxon>Colletotrichum acutatum species complex</taxon>
    </lineage>
</organism>
<dbReference type="Proteomes" id="UP001244207">
    <property type="component" value="Unassembled WGS sequence"/>
</dbReference>
<gene>
    <name evidence="1" type="ORF">BDZ83DRAFT_603485</name>
</gene>
<dbReference type="RefSeq" id="XP_060370257.1">
    <property type="nucleotide sequence ID" value="XM_060507228.1"/>
</dbReference>
<accession>A0AAD8XMJ9</accession>
<evidence type="ECO:0000313" key="1">
    <source>
        <dbReference type="EMBL" id="KAK1730202.1"/>
    </source>
</evidence>
<protein>
    <submittedName>
        <fullName evidence="1">Uncharacterized protein</fullName>
    </submittedName>
</protein>
<dbReference type="AlphaFoldDB" id="A0AAD8XMJ9"/>
<keyword evidence="2" id="KW-1185">Reference proteome</keyword>
<sequence>MLLFVSMDSLPQPCVIAGHSLSTNTAPTVTLPHPRVFRYLLIQYRVAVRGLKQGTTPKTWHSSPKPNNIESLPIGWSWLRMVVACRAAIALDETGRIPSF</sequence>